<organism evidence="5 6">
    <name type="scientific">Candidatus Giovannonibacteria bacterium GW2011_GWA2_44_26</name>
    <dbReference type="NCBI Taxonomy" id="1618648"/>
    <lineage>
        <taxon>Bacteria</taxon>
        <taxon>Candidatus Giovannoniibacteriota</taxon>
    </lineage>
</organism>
<reference evidence="5 6" key="1">
    <citation type="journal article" date="2015" name="Nature">
        <title>rRNA introns, odd ribosomes, and small enigmatic genomes across a large radiation of phyla.</title>
        <authorList>
            <person name="Brown C.T."/>
            <person name="Hug L.A."/>
            <person name="Thomas B.C."/>
            <person name="Sharon I."/>
            <person name="Castelle C.J."/>
            <person name="Singh A."/>
            <person name="Wilkins M.J."/>
            <person name="Williams K.H."/>
            <person name="Banfield J.F."/>
        </authorList>
    </citation>
    <scope>NUCLEOTIDE SEQUENCE [LARGE SCALE GENOMIC DNA]</scope>
</reference>
<evidence type="ECO:0000256" key="3">
    <source>
        <dbReference type="ARBA" id="ARBA00023004"/>
    </source>
</evidence>
<keyword evidence="3" id="KW-0408">Iron</keyword>
<dbReference type="Proteomes" id="UP000033945">
    <property type="component" value="Unassembled WGS sequence"/>
</dbReference>
<dbReference type="InterPro" id="IPR007197">
    <property type="entry name" value="rSAM"/>
</dbReference>
<dbReference type="GO" id="GO:0051536">
    <property type="term" value="F:iron-sulfur cluster binding"/>
    <property type="evidence" value="ECO:0007669"/>
    <property type="project" value="UniProtKB-KW"/>
</dbReference>
<proteinExistence type="predicted"/>
<evidence type="ECO:0000256" key="1">
    <source>
        <dbReference type="ARBA" id="ARBA00022691"/>
    </source>
</evidence>
<evidence type="ECO:0000313" key="5">
    <source>
        <dbReference type="EMBL" id="KKT63440.1"/>
    </source>
</evidence>
<dbReference type="SFLD" id="SFLDS00029">
    <property type="entry name" value="Radical_SAM"/>
    <property type="match status" value="1"/>
</dbReference>
<evidence type="ECO:0000256" key="2">
    <source>
        <dbReference type="ARBA" id="ARBA00022723"/>
    </source>
</evidence>
<evidence type="ECO:0000256" key="4">
    <source>
        <dbReference type="ARBA" id="ARBA00023014"/>
    </source>
</evidence>
<dbReference type="AlphaFoldDB" id="A0A0G1IWH0"/>
<gene>
    <name evidence="5" type="ORF">UW55_C0003G0008</name>
</gene>
<comment type="caution">
    <text evidence="5">The sequence shown here is derived from an EMBL/GenBank/DDBJ whole genome shotgun (WGS) entry which is preliminary data.</text>
</comment>
<accession>A0A0G1IWH0</accession>
<protein>
    <submittedName>
        <fullName evidence="5">Radical SAM superfamily enzyme</fullName>
    </submittedName>
</protein>
<dbReference type="CDD" id="cd01335">
    <property type="entry name" value="Radical_SAM"/>
    <property type="match status" value="1"/>
</dbReference>
<dbReference type="GO" id="GO:0003824">
    <property type="term" value="F:catalytic activity"/>
    <property type="evidence" value="ECO:0007669"/>
    <property type="project" value="InterPro"/>
</dbReference>
<dbReference type="InterPro" id="IPR058240">
    <property type="entry name" value="rSAM_sf"/>
</dbReference>
<dbReference type="GO" id="GO:0046872">
    <property type="term" value="F:metal ion binding"/>
    <property type="evidence" value="ECO:0007669"/>
    <property type="project" value="UniProtKB-KW"/>
</dbReference>
<keyword evidence="1" id="KW-0949">S-adenosyl-L-methionine</keyword>
<name>A0A0G1IWH0_9BACT</name>
<keyword evidence="2" id="KW-0479">Metal-binding</keyword>
<sequence length="292" mass="33274">MIPIYRMPEIHIEITNGCNLECSNCTRHIGHHKKIFKMDLEMIRKAVVSLTEPVAGFPQGFPGTIGIMGGEPTTHPQFAEICKLFQKLIPEKHKRQLWTDGWGWEKYKAVIGETFDPDNIIYNSHQDTDVGTHQPLLVAAEDCVEDKELMWRLIGNCWVQWRWSASITPKGAFFCEVAASLDWLFNGPGGFPIEPGWWVREPNEFMDQVERSCTKCGGAVPMPGESAHADYDLVSPSNLKRLQDAGSPRVARGKYKLTDKVFTKEEIQEQIKKGWAPYSHRPYRVDGNLVRF</sequence>
<evidence type="ECO:0000313" key="6">
    <source>
        <dbReference type="Proteomes" id="UP000033945"/>
    </source>
</evidence>
<dbReference type="SUPFAM" id="SSF102114">
    <property type="entry name" value="Radical SAM enzymes"/>
    <property type="match status" value="1"/>
</dbReference>
<dbReference type="InterPro" id="IPR013785">
    <property type="entry name" value="Aldolase_TIM"/>
</dbReference>
<dbReference type="EMBL" id="LCIT01000003">
    <property type="protein sequence ID" value="KKT63440.1"/>
    <property type="molecule type" value="Genomic_DNA"/>
</dbReference>
<keyword evidence="4" id="KW-0411">Iron-sulfur</keyword>
<dbReference type="Gene3D" id="3.20.20.70">
    <property type="entry name" value="Aldolase class I"/>
    <property type="match status" value="1"/>
</dbReference>